<evidence type="ECO:0000256" key="2">
    <source>
        <dbReference type="ARBA" id="ARBA00005568"/>
    </source>
</evidence>
<dbReference type="GO" id="GO:0016832">
    <property type="term" value="F:aldehyde-lyase activity"/>
    <property type="evidence" value="ECO:0007669"/>
    <property type="project" value="UniProtKB-ARBA"/>
</dbReference>
<organism evidence="9 10">
    <name type="scientific">Donghicola mangrovi</name>
    <dbReference type="NCBI Taxonomy" id="2729614"/>
    <lineage>
        <taxon>Bacteria</taxon>
        <taxon>Pseudomonadati</taxon>
        <taxon>Pseudomonadota</taxon>
        <taxon>Alphaproteobacteria</taxon>
        <taxon>Rhodobacterales</taxon>
        <taxon>Roseobacteraceae</taxon>
        <taxon>Donghicola</taxon>
    </lineage>
</organism>
<evidence type="ECO:0000256" key="1">
    <source>
        <dbReference type="ARBA" id="ARBA00001968"/>
    </source>
</evidence>
<evidence type="ECO:0000256" key="4">
    <source>
        <dbReference type="ARBA" id="ARBA00023239"/>
    </source>
</evidence>
<evidence type="ECO:0000313" key="9">
    <source>
        <dbReference type="EMBL" id="NVO25549.1"/>
    </source>
</evidence>
<proteinExistence type="inferred from homology"/>
<comment type="cofactor">
    <cofactor evidence="1">
        <name>a divalent metal cation</name>
        <dbReference type="ChEBI" id="CHEBI:60240"/>
    </cofactor>
</comment>
<dbReference type="InterPro" id="IPR015813">
    <property type="entry name" value="Pyrv/PenolPyrv_kinase-like_dom"/>
</dbReference>
<evidence type="ECO:0000313" key="10">
    <source>
        <dbReference type="Proteomes" id="UP000592216"/>
    </source>
</evidence>
<keyword evidence="5" id="KW-0670">Pyruvate</keyword>
<evidence type="ECO:0000256" key="3">
    <source>
        <dbReference type="ARBA" id="ARBA00022723"/>
    </source>
</evidence>
<keyword evidence="4 9" id="KW-0456">Lyase</keyword>
<feature type="domain" description="HpcH/HpaI aldolase/citrate lyase" evidence="8">
    <location>
        <begin position="18"/>
        <end position="242"/>
    </location>
</feature>
<dbReference type="EMBL" id="JABCJE010000018">
    <property type="protein sequence ID" value="NVO25549.1"/>
    <property type="molecule type" value="Genomic_DNA"/>
</dbReference>
<dbReference type="FunFam" id="3.20.20.60:FF:000004">
    <property type="entry name" value="5-keto-4-deoxy-D-glucarate aldolase"/>
    <property type="match status" value="1"/>
</dbReference>
<accession>A0A850QHN6</accession>
<protein>
    <recommendedName>
        <fullName evidence="7">Hydroxypyruvate/pyruvate aldolase</fullName>
    </recommendedName>
</protein>
<keyword evidence="3" id="KW-0479">Metal-binding</keyword>
<comment type="caution">
    <text evidence="9">The sequence shown here is derived from an EMBL/GenBank/DDBJ whole genome shotgun (WGS) entry which is preliminary data.</text>
</comment>
<dbReference type="RefSeq" id="WP_177159077.1">
    <property type="nucleotide sequence ID" value="NZ_JABCJE010000018.1"/>
</dbReference>
<evidence type="ECO:0000256" key="7">
    <source>
        <dbReference type="ARBA" id="ARBA00068169"/>
    </source>
</evidence>
<evidence type="ECO:0000259" key="8">
    <source>
        <dbReference type="Pfam" id="PF03328"/>
    </source>
</evidence>
<dbReference type="Gene3D" id="3.20.20.60">
    <property type="entry name" value="Phosphoenolpyruvate-binding domains"/>
    <property type="match status" value="1"/>
</dbReference>
<sequence length="266" mass="27909">MPAPVNPFKQALLDKRPQIGLWLALANDTTAEICGSAGFDWLLIDGEHAPNDLPLIQSQLRALAASPAHAIVRIPVGEAWMIKQVLDIGAQTVLVPMIETRDQAQAMVRAKLYPPHGIRGVGAALARASAYNRIPDYLATANDQTCLLLQIESMAGLAALDDIASVEGIDGIFIGPADLAADMGYLGKPGAPEVQAAVEDALRRILSHGKAAGILTGDQTLARRYLALGATFVGVGNDVGLLAVSTAALARDFKKNTEVETGAAYA</sequence>
<gene>
    <name evidence="9" type="primary">hpaI</name>
    <name evidence="9" type="ORF">HJ536_19530</name>
</gene>
<evidence type="ECO:0000256" key="5">
    <source>
        <dbReference type="ARBA" id="ARBA00023317"/>
    </source>
</evidence>
<dbReference type="InterPro" id="IPR040442">
    <property type="entry name" value="Pyrv_kinase-like_dom_sf"/>
</dbReference>
<name>A0A850QHN6_9RHOB</name>
<dbReference type="PANTHER" id="PTHR30502">
    <property type="entry name" value="2-KETO-3-DEOXY-L-RHAMNONATE ALDOLASE"/>
    <property type="match status" value="1"/>
</dbReference>
<comment type="catalytic activity">
    <reaction evidence="6">
        <text>D-glyceraldehyde + pyruvate = 2-dehydro-3-deoxy-L-galactonate</text>
        <dbReference type="Rhea" id="RHEA:80055"/>
        <dbReference type="ChEBI" id="CHEBI:15361"/>
        <dbReference type="ChEBI" id="CHEBI:17378"/>
        <dbReference type="ChEBI" id="CHEBI:75545"/>
    </reaction>
</comment>
<dbReference type="NCBIfam" id="TIGR02311">
    <property type="entry name" value="HpaI"/>
    <property type="match status" value="1"/>
</dbReference>
<dbReference type="AlphaFoldDB" id="A0A850QHN6"/>
<dbReference type="Proteomes" id="UP000592216">
    <property type="component" value="Unassembled WGS sequence"/>
</dbReference>
<dbReference type="GO" id="GO:0046872">
    <property type="term" value="F:metal ion binding"/>
    <property type="evidence" value="ECO:0007669"/>
    <property type="project" value="UniProtKB-KW"/>
</dbReference>
<dbReference type="GO" id="GO:0010124">
    <property type="term" value="P:phenylacetate catabolic process"/>
    <property type="evidence" value="ECO:0007669"/>
    <property type="project" value="InterPro"/>
</dbReference>
<dbReference type="GO" id="GO:0005737">
    <property type="term" value="C:cytoplasm"/>
    <property type="evidence" value="ECO:0007669"/>
    <property type="project" value="UniProtKB-ARBA"/>
</dbReference>
<evidence type="ECO:0000256" key="6">
    <source>
        <dbReference type="ARBA" id="ARBA00045074"/>
    </source>
</evidence>
<dbReference type="InterPro" id="IPR005000">
    <property type="entry name" value="Aldolase/citrate-lyase_domain"/>
</dbReference>
<comment type="similarity">
    <text evidence="2">Belongs to the HpcH/HpaI aldolase family.</text>
</comment>
<dbReference type="Pfam" id="PF03328">
    <property type="entry name" value="HpcH_HpaI"/>
    <property type="match status" value="1"/>
</dbReference>
<dbReference type="InterPro" id="IPR012689">
    <property type="entry name" value="HpaI"/>
</dbReference>
<dbReference type="PANTHER" id="PTHR30502:SF0">
    <property type="entry name" value="PHOSPHOENOLPYRUVATE CARBOXYLASE FAMILY PROTEIN"/>
    <property type="match status" value="1"/>
</dbReference>
<reference evidence="9 10" key="1">
    <citation type="submission" date="2020-04" db="EMBL/GenBank/DDBJ databases">
        <title>Donghicola sp., a member of the Rhodobacteraceae family isolated from mangrove forest in Thailand.</title>
        <authorList>
            <person name="Charoenyingcharoen P."/>
            <person name="Yukphan P."/>
        </authorList>
    </citation>
    <scope>NUCLEOTIDE SEQUENCE [LARGE SCALE GENOMIC DNA]</scope>
    <source>
        <strain evidence="9 10">B5-SW-15</strain>
    </source>
</reference>
<dbReference type="SUPFAM" id="SSF51621">
    <property type="entry name" value="Phosphoenolpyruvate/pyruvate domain"/>
    <property type="match status" value="1"/>
</dbReference>
<dbReference type="InterPro" id="IPR050251">
    <property type="entry name" value="HpcH-HpaI_aldolase"/>
</dbReference>